<feature type="domain" description="CBS" evidence="3">
    <location>
        <begin position="94"/>
        <end position="150"/>
    </location>
</feature>
<dbReference type="Gene3D" id="3.10.580.10">
    <property type="entry name" value="CBS-domain"/>
    <property type="match status" value="1"/>
</dbReference>
<organism evidence="4 5">
    <name type="scientific">Thermosipho atlanticus DSM 15807</name>
    <dbReference type="NCBI Taxonomy" id="1123380"/>
    <lineage>
        <taxon>Bacteria</taxon>
        <taxon>Thermotogati</taxon>
        <taxon>Thermotogota</taxon>
        <taxon>Thermotogae</taxon>
        <taxon>Thermotogales</taxon>
        <taxon>Fervidobacteriaceae</taxon>
        <taxon>Thermosipho</taxon>
    </lineage>
</organism>
<keyword evidence="1 2" id="KW-0129">CBS domain</keyword>
<dbReference type="SUPFAM" id="SSF54631">
    <property type="entry name" value="CBS-domain pair"/>
    <property type="match status" value="1"/>
</dbReference>
<dbReference type="InterPro" id="IPR051257">
    <property type="entry name" value="Diverse_CBS-Domain"/>
</dbReference>
<dbReference type="AlphaFoldDB" id="A0A1M5T5F5"/>
<evidence type="ECO:0000256" key="2">
    <source>
        <dbReference type="PROSITE-ProRule" id="PRU00703"/>
    </source>
</evidence>
<evidence type="ECO:0000313" key="4">
    <source>
        <dbReference type="EMBL" id="SHH45928.1"/>
    </source>
</evidence>
<sequence length="152" mass="17206">MMKVKDFYIRDITAILEDETVSRVLKILSRQKVTGVPVVNEDYKVVGFISENDIIRAALPSYFSLLQSASFIPDLNQFVRNLKKISNKPVSGIMTKPAIVIKESTPLLHAADLMIRHSLKILPVVDDEERLIGVITRMKILDAVSREENTNR</sequence>
<dbReference type="PROSITE" id="PS51371">
    <property type="entry name" value="CBS"/>
    <property type="match status" value="2"/>
</dbReference>
<dbReference type="Proteomes" id="UP000242592">
    <property type="component" value="Unassembled WGS sequence"/>
</dbReference>
<dbReference type="SMART" id="SM00116">
    <property type="entry name" value="CBS"/>
    <property type="match status" value="2"/>
</dbReference>
<accession>A0A1M5T5F5</accession>
<dbReference type="EMBL" id="FQXN01000004">
    <property type="protein sequence ID" value="SHH45928.1"/>
    <property type="molecule type" value="Genomic_DNA"/>
</dbReference>
<keyword evidence="5" id="KW-1185">Reference proteome</keyword>
<dbReference type="STRING" id="1123380.SAMN02745199_1178"/>
<name>A0A1M5T5F5_9BACT</name>
<evidence type="ECO:0000313" key="5">
    <source>
        <dbReference type="Proteomes" id="UP000242592"/>
    </source>
</evidence>
<dbReference type="PANTHER" id="PTHR43080:SF2">
    <property type="entry name" value="CBS DOMAIN-CONTAINING PROTEIN"/>
    <property type="match status" value="1"/>
</dbReference>
<dbReference type="InterPro" id="IPR046342">
    <property type="entry name" value="CBS_dom_sf"/>
</dbReference>
<evidence type="ECO:0000259" key="3">
    <source>
        <dbReference type="PROSITE" id="PS51371"/>
    </source>
</evidence>
<feature type="domain" description="CBS" evidence="3">
    <location>
        <begin position="8"/>
        <end position="65"/>
    </location>
</feature>
<dbReference type="InterPro" id="IPR000644">
    <property type="entry name" value="CBS_dom"/>
</dbReference>
<protein>
    <submittedName>
        <fullName evidence="4">CBS domain-containing protein</fullName>
    </submittedName>
</protein>
<proteinExistence type="predicted"/>
<dbReference type="PANTHER" id="PTHR43080">
    <property type="entry name" value="CBS DOMAIN-CONTAINING PROTEIN CBSX3, MITOCHONDRIAL"/>
    <property type="match status" value="1"/>
</dbReference>
<evidence type="ECO:0000256" key="1">
    <source>
        <dbReference type="ARBA" id="ARBA00023122"/>
    </source>
</evidence>
<gene>
    <name evidence="4" type="ORF">SAMN02745199_1178</name>
</gene>
<reference evidence="5" key="1">
    <citation type="submission" date="2016-11" db="EMBL/GenBank/DDBJ databases">
        <authorList>
            <person name="Varghese N."/>
            <person name="Submissions S."/>
        </authorList>
    </citation>
    <scope>NUCLEOTIDE SEQUENCE [LARGE SCALE GENOMIC DNA]</scope>
    <source>
        <strain evidence="5">DSM 15807</strain>
    </source>
</reference>
<dbReference type="Pfam" id="PF00571">
    <property type="entry name" value="CBS"/>
    <property type="match status" value="2"/>
</dbReference>